<reference evidence="2 3" key="1">
    <citation type="submission" date="2020-02" db="EMBL/GenBank/DDBJ databases">
        <title>M-like protein SrM is not crucial to the virulence of a novel isolate of Streptococcus equi subsp. ruminatorum from Macaca mulatta.</title>
        <authorList>
            <person name="Guo G."/>
            <person name="Cheng L."/>
            <person name="Zhang W."/>
        </authorList>
    </citation>
    <scope>NUCLEOTIDE SEQUENCE [LARGE SCALE GENOMIC DNA]</scope>
    <source>
        <strain evidence="2 3">FJ1804</strain>
    </source>
</reference>
<protein>
    <submittedName>
        <fullName evidence="2">TIGR02206 family membrane protein</fullName>
    </submittedName>
</protein>
<dbReference type="EMBL" id="JAAKFZ010000002">
    <property type="protein sequence ID" value="NGL83414.1"/>
    <property type="molecule type" value="Genomic_DNA"/>
</dbReference>
<evidence type="ECO:0000313" key="3">
    <source>
        <dbReference type="Proteomes" id="UP000479499"/>
    </source>
</evidence>
<organism evidence="2 3">
    <name type="scientific">Streptococcus equi subsp. ruminatorum</name>
    <dbReference type="NCBI Taxonomy" id="254358"/>
    <lineage>
        <taxon>Bacteria</taxon>
        <taxon>Bacillati</taxon>
        <taxon>Bacillota</taxon>
        <taxon>Bacilli</taxon>
        <taxon>Lactobacillales</taxon>
        <taxon>Streptococcaceae</taxon>
        <taxon>Streptococcus</taxon>
    </lineage>
</organism>
<feature type="transmembrane region" description="Helical" evidence="1">
    <location>
        <begin position="98"/>
        <end position="117"/>
    </location>
</feature>
<dbReference type="NCBIfam" id="TIGR02206">
    <property type="entry name" value="intg_mem_TP0381"/>
    <property type="match status" value="1"/>
</dbReference>
<feature type="transmembrane region" description="Helical" evidence="1">
    <location>
        <begin position="46"/>
        <end position="63"/>
    </location>
</feature>
<gene>
    <name evidence="2" type="ORF">G5B50_01325</name>
</gene>
<keyword evidence="1" id="KW-0472">Membrane</keyword>
<dbReference type="AlphaFoldDB" id="A0A6M1KYM8"/>
<sequence>MFMNFFAIEPIGLPHVSLLFYLLSVMIAPFLVFMTLQLYQLKSYRYTFLGLQLVQLIGLYTWYALRGFPLTEALPLYHCRMAMLAIFFLPDRSSLKQLFMVLGIGGTFLALLSPDLYPYQLWHVANISFYLGHYALLVNGLVYLLRFYNPSQLKPVLVCRYLATINFALVLINLATKGNYGFVMDIPIIHTHHLLLNFVIVTMGLTGLIKLIELIYVRFSEVNQLELELSKER</sequence>
<dbReference type="Pfam" id="PF14808">
    <property type="entry name" value="TMEM164"/>
    <property type="match status" value="1"/>
</dbReference>
<keyword evidence="1" id="KW-1133">Transmembrane helix</keyword>
<dbReference type="InterPro" id="IPR011737">
    <property type="entry name" value="CHP02206_TP0381"/>
</dbReference>
<accession>A0A6M1KYM8</accession>
<feature type="transmembrane region" description="Helical" evidence="1">
    <location>
        <begin position="20"/>
        <end position="39"/>
    </location>
</feature>
<feature type="transmembrane region" description="Helical" evidence="1">
    <location>
        <begin position="123"/>
        <end position="145"/>
    </location>
</feature>
<feature type="transmembrane region" description="Helical" evidence="1">
    <location>
        <begin position="195"/>
        <end position="217"/>
    </location>
</feature>
<evidence type="ECO:0000256" key="1">
    <source>
        <dbReference type="SAM" id="Phobius"/>
    </source>
</evidence>
<feature type="transmembrane region" description="Helical" evidence="1">
    <location>
        <begin position="157"/>
        <end position="175"/>
    </location>
</feature>
<keyword evidence="1" id="KW-0812">Transmembrane</keyword>
<dbReference type="Proteomes" id="UP000479499">
    <property type="component" value="Unassembled WGS sequence"/>
</dbReference>
<proteinExistence type="predicted"/>
<name>A0A6M1KYM8_9STRE</name>
<comment type="caution">
    <text evidence="2">The sequence shown here is derived from an EMBL/GenBank/DDBJ whole genome shotgun (WGS) entry which is preliminary data.</text>
</comment>
<evidence type="ECO:0000313" key="2">
    <source>
        <dbReference type="EMBL" id="NGL83414.1"/>
    </source>
</evidence>